<dbReference type="EMBL" id="CAUDLI010000014">
    <property type="protein sequence ID" value="CAJ0903793.1"/>
    <property type="molecule type" value="Genomic_DNA"/>
</dbReference>
<evidence type="ECO:0000313" key="4">
    <source>
        <dbReference type="EMBL" id="CAJ0894394.1"/>
    </source>
</evidence>
<dbReference type="GO" id="GO:0043709">
    <property type="term" value="P:cell adhesion involved in single-species biofilm formation"/>
    <property type="evidence" value="ECO:0007669"/>
    <property type="project" value="TreeGrafter"/>
</dbReference>
<dbReference type="PANTHER" id="PTHR33420:SF3">
    <property type="entry name" value="FIMBRIAL SUBUNIT ELFA"/>
    <property type="match status" value="1"/>
</dbReference>
<gene>
    <name evidence="5" type="ORF">R77564_04970</name>
    <name evidence="4" type="ORF">R77567_04524</name>
</gene>
<dbReference type="InterPro" id="IPR008966">
    <property type="entry name" value="Adhesion_dom_sf"/>
</dbReference>
<dbReference type="EMBL" id="CAUDKO010000014">
    <property type="protein sequence ID" value="CAJ0894394.1"/>
    <property type="molecule type" value="Genomic_DNA"/>
</dbReference>
<dbReference type="GO" id="GO:0009289">
    <property type="term" value="C:pilus"/>
    <property type="evidence" value="ECO:0007669"/>
    <property type="project" value="InterPro"/>
</dbReference>
<evidence type="ECO:0000256" key="2">
    <source>
        <dbReference type="SAM" id="MobiDB-lite"/>
    </source>
</evidence>
<sequence length="428" mass="46181">MSCTVSPEHSLARFMAGRVGRPSGLPVFLEPVRQPRRRARHLVWRRMTGLLTIQEAVMTANHSGHRPASYPSPPAALPHASTSSNASGLTKNRVYLNGALEARAYLKLMKMHRPGLKAMRVVARAVVAALSLTAATSSSAVDTYGKDFYPFPTALSLPRRVPANTVVARAYLTPQQLCGEASCRLVYFLPNNIFPDGTGLGSAGPTVATEIRSLDMRVLVNGLPQKRLGEENTPPQFTSQIEIQLLRNNSTELVNAASSDRVAFWFFTKTLAGNDRIKNYIHFNSTLTGIEGTCTVPSQAVELPSTRAGSLKGVGTTAGERSFRININDCPKGYNKIFYRLKPAGDTIETSAGVLPLSPESTAKGVKIRVTDSAGAAVVFDTSTRIDDYNKDTGGSFSIPMRVSYIQTAANVTPGTVNGAMSVLMEYQ</sequence>
<keyword evidence="1" id="KW-0732">Signal</keyword>
<name>A0AAD2C2I1_9RALS</name>
<organism evidence="4 7">
    <name type="scientific">Ralstonia flatus</name>
    <dbReference type="NCBI Taxonomy" id="3058601"/>
    <lineage>
        <taxon>Bacteria</taxon>
        <taxon>Pseudomonadati</taxon>
        <taxon>Pseudomonadota</taxon>
        <taxon>Betaproteobacteria</taxon>
        <taxon>Burkholderiales</taxon>
        <taxon>Burkholderiaceae</taxon>
        <taxon>Ralstonia</taxon>
    </lineage>
</organism>
<evidence type="ECO:0000313" key="5">
    <source>
        <dbReference type="EMBL" id="CAJ0903793.1"/>
    </source>
</evidence>
<dbReference type="PANTHER" id="PTHR33420">
    <property type="entry name" value="FIMBRIAL SUBUNIT ELFA-RELATED"/>
    <property type="match status" value="1"/>
</dbReference>
<dbReference type="Proteomes" id="UP001190491">
    <property type="component" value="Unassembled WGS sequence"/>
</dbReference>
<dbReference type="AlphaFoldDB" id="A0AAD2C2I1"/>
<feature type="domain" description="Fimbrial-type adhesion" evidence="3">
    <location>
        <begin position="281"/>
        <end position="428"/>
    </location>
</feature>
<reference evidence="4 6" key="1">
    <citation type="submission" date="2023-07" db="EMBL/GenBank/DDBJ databases">
        <authorList>
            <person name="Peeters C."/>
        </authorList>
    </citation>
    <scope>NUCLEOTIDE SEQUENCE</scope>
    <source>
        <strain evidence="5 6">LMG 32965</strain>
        <strain evidence="4">R-77567</strain>
    </source>
</reference>
<evidence type="ECO:0000256" key="1">
    <source>
        <dbReference type="ARBA" id="ARBA00022729"/>
    </source>
</evidence>
<evidence type="ECO:0000259" key="3">
    <source>
        <dbReference type="Pfam" id="PF00419"/>
    </source>
</evidence>
<dbReference type="InterPro" id="IPR036937">
    <property type="entry name" value="Adhesion_dom_fimbrial_sf"/>
</dbReference>
<accession>A0AAD2C2I1</accession>
<dbReference type="InterPro" id="IPR050263">
    <property type="entry name" value="Bact_Fimbrial_Adh_Pro"/>
</dbReference>
<dbReference type="InterPro" id="IPR000259">
    <property type="entry name" value="Adhesion_dom_fimbrial"/>
</dbReference>
<protein>
    <recommendedName>
        <fullName evidence="3">Fimbrial-type adhesion domain-containing protein</fullName>
    </recommendedName>
</protein>
<keyword evidence="6" id="KW-1185">Reference proteome</keyword>
<dbReference type="Proteomes" id="UP001189792">
    <property type="component" value="Unassembled WGS sequence"/>
</dbReference>
<proteinExistence type="predicted"/>
<dbReference type="Pfam" id="PF00419">
    <property type="entry name" value="Fimbrial"/>
    <property type="match status" value="1"/>
</dbReference>
<dbReference type="Gene3D" id="2.60.40.1090">
    <property type="entry name" value="Fimbrial-type adhesion domain"/>
    <property type="match status" value="1"/>
</dbReference>
<comment type="caution">
    <text evidence="4">The sequence shown here is derived from an EMBL/GenBank/DDBJ whole genome shotgun (WGS) entry which is preliminary data.</text>
</comment>
<evidence type="ECO:0000313" key="6">
    <source>
        <dbReference type="Proteomes" id="UP001189792"/>
    </source>
</evidence>
<dbReference type="SUPFAM" id="SSF49401">
    <property type="entry name" value="Bacterial adhesins"/>
    <property type="match status" value="1"/>
</dbReference>
<feature type="region of interest" description="Disordered" evidence="2">
    <location>
        <begin position="62"/>
        <end position="85"/>
    </location>
</feature>
<evidence type="ECO:0000313" key="7">
    <source>
        <dbReference type="Proteomes" id="UP001190491"/>
    </source>
</evidence>